<dbReference type="SUPFAM" id="SSF55729">
    <property type="entry name" value="Acyl-CoA N-acyltransferases (Nat)"/>
    <property type="match status" value="1"/>
</dbReference>
<dbReference type="PANTHER" id="PTHR43877">
    <property type="entry name" value="AMINOALKYLPHOSPHONATE N-ACETYLTRANSFERASE-RELATED-RELATED"/>
    <property type="match status" value="1"/>
</dbReference>
<evidence type="ECO:0000256" key="1">
    <source>
        <dbReference type="ARBA" id="ARBA00022679"/>
    </source>
</evidence>
<gene>
    <name evidence="4" type="ordered locus">BMULJ_05802</name>
</gene>
<feature type="domain" description="N-acetyltransferase" evidence="3">
    <location>
        <begin position="1"/>
        <end position="142"/>
    </location>
</feature>
<dbReference type="InterPro" id="IPR016181">
    <property type="entry name" value="Acyl_CoA_acyltransferase"/>
</dbReference>
<dbReference type="STRING" id="395019.BMULJ_05802"/>
<dbReference type="HOGENOM" id="CLU_120387_0_0_4"/>
<dbReference type="RefSeq" id="WP_012218095.1">
    <property type="nucleotide sequence ID" value="NC_010087.1"/>
</dbReference>
<organism evidence="4 5">
    <name type="scientific">Burkholderia multivorans (strain ATCC 17616 / 249)</name>
    <dbReference type="NCBI Taxonomy" id="395019"/>
    <lineage>
        <taxon>Bacteria</taxon>
        <taxon>Pseudomonadati</taxon>
        <taxon>Pseudomonadota</taxon>
        <taxon>Betaproteobacteria</taxon>
        <taxon>Burkholderiales</taxon>
        <taxon>Burkholderiaceae</taxon>
        <taxon>Burkholderia</taxon>
        <taxon>Burkholderia cepacia complex</taxon>
    </lineage>
</organism>
<dbReference type="PROSITE" id="PS51186">
    <property type="entry name" value="GNAT"/>
    <property type="match status" value="1"/>
</dbReference>
<dbReference type="GO" id="GO:0016747">
    <property type="term" value="F:acyltransferase activity, transferring groups other than amino-acyl groups"/>
    <property type="evidence" value="ECO:0007669"/>
    <property type="project" value="InterPro"/>
</dbReference>
<dbReference type="CDD" id="cd04301">
    <property type="entry name" value="NAT_SF"/>
    <property type="match status" value="1"/>
</dbReference>
<evidence type="ECO:0000259" key="3">
    <source>
        <dbReference type="PROSITE" id="PS51186"/>
    </source>
</evidence>
<dbReference type="InterPro" id="IPR000182">
    <property type="entry name" value="GNAT_dom"/>
</dbReference>
<evidence type="ECO:0000313" key="5">
    <source>
        <dbReference type="Proteomes" id="UP000008815"/>
    </source>
</evidence>
<dbReference type="eggNOG" id="COG1246">
    <property type="taxonomic scope" value="Bacteria"/>
</dbReference>
<accession>A0A0H3KVA3</accession>
<keyword evidence="2" id="KW-0012">Acyltransferase</keyword>
<evidence type="ECO:0000313" key="4">
    <source>
        <dbReference type="EMBL" id="BAG47611.1"/>
    </source>
</evidence>
<reference evidence="4 5" key="1">
    <citation type="submission" date="2007-04" db="EMBL/GenBank/DDBJ databases">
        <title>Complete genome sequence of Burkholderia multivorans ATCC 17616.</title>
        <authorList>
            <person name="Ohtsubo Y."/>
            <person name="Yamashita A."/>
            <person name="Kurokawa K."/>
            <person name="Takami H."/>
            <person name="Yuhara S."/>
            <person name="Nishiyama E."/>
            <person name="Endo R."/>
            <person name="Miyazaki R."/>
            <person name="Ono A."/>
            <person name="Yano K."/>
            <person name="Ito M."/>
            <person name="Sota M."/>
            <person name="Yuji N."/>
            <person name="Hattori M."/>
            <person name="Tsuda M."/>
        </authorList>
    </citation>
    <scope>NUCLEOTIDE SEQUENCE [LARGE SCALE GENOMIC DNA]</scope>
    <source>
        <strain evidence="5">ATCC 17616 / 249</strain>
    </source>
</reference>
<dbReference type="EMBL" id="AP009387">
    <property type="protein sequence ID" value="BAG47611.1"/>
    <property type="molecule type" value="Genomic_DNA"/>
</dbReference>
<evidence type="ECO:0000256" key="2">
    <source>
        <dbReference type="ARBA" id="ARBA00023315"/>
    </source>
</evidence>
<dbReference type="AlphaFoldDB" id="A0A0H3KVA3"/>
<protein>
    <submittedName>
        <fullName evidence="4">GCN5-related N-acetyltransferase</fullName>
    </submittedName>
</protein>
<keyword evidence="5" id="KW-1185">Reference proteome</keyword>
<dbReference type="Pfam" id="PF13508">
    <property type="entry name" value="Acetyltransf_7"/>
    <property type="match status" value="1"/>
</dbReference>
<sequence>MEIRPATVDDLASIETLLHQCGLPVVGVSDHLQDFVVAMEGSTMCGCGGIEHYRDAALLRSIAVAEHARGSGVGQRIVSQLVAACHSLQVRSLVLLTTTAENYFTRQGFVRVARDDVPPLVLASSQFQGVCPGSAASMLRVL</sequence>
<dbReference type="KEGG" id="bmu:Bmul_5712"/>
<keyword evidence="1" id="KW-0808">Transferase</keyword>
<dbReference type="Proteomes" id="UP000008815">
    <property type="component" value="Chromosome 3"/>
</dbReference>
<dbReference type="InterPro" id="IPR050832">
    <property type="entry name" value="Bact_Acetyltransf"/>
</dbReference>
<dbReference type="NCBIfam" id="NF040501">
    <property type="entry name" value="resist_ArsN2"/>
    <property type="match status" value="1"/>
</dbReference>
<dbReference type="Gene3D" id="3.40.630.30">
    <property type="match status" value="1"/>
</dbReference>
<dbReference type="KEGG" id="bmj:BMULJ_05802"/>
<name>A0A0H3KVA3_BURM1</name>
<proteinExistence type="predicted"/>